<dbReference type="CDD" id="cd03220">
    <property type="entry name" value="ABC_KpsT_Wzt"/>
    <property type="match status" value="1"/>
</dbReference>
<gene>
    <name evidence="6" type="ORF">KTQ36_01500</name>
</gene>
<comment type="similarity">
    <text evidence="1">Belongs to the ABC transporter superfamily.</text>
</comment>
<keyword evidence="3" id="KW-0547">Nucleotide-binding</keyword>
<dbReference type="EMBL" id="JAHVAH010000001">
    <property type="protein sequence ID" value="MBW0143968.1"/>
    <property type="molecule type" value="Genomic_DNA"/>
</dbReference>
<dbReference type="GO" id="GO:0005524">
    <property type="term" value="F:ATP binding"/>
    <property type="evidence" value="ECO:0007669"/>
    <property type="project" value="UniProtKB-KW"/>
</dbReference>
<evidence type="ECO:0000256" key="3">
    <source>
        <dbReference type="ARBA" id="ARBA00022741"/>
    </source>
</evidence>
<evidence type="ECO:0000256" key="1">
    <source>
        <dbReference type="ARBA" id="ARBA00005417"/>
    </source>
</evidence>
<evidence type="ECO:0000256" key="2">
    <source>
        <dbReference type="ARBA" id="ARBA00022448"/>
    </source>
</evidence>
<protein>
    <submittedName>
        <fullName evidence="6">ABC transporter ATP-binding protein</fullName>
    </submittedName>
</protein>
<keyword evidence="4 6" id="KW-0067">ATP-binding</keyword>
<accession>A0ABS6V334</accession>
<sequence>MIRVENLGKAYPSRTGKPKWVFRNLNFEIPTNANVGIIGRNGAGKSTLLRLIAGSDRPTEGQVVRDARVSWPVGFGGGLQGSLTGRQNAQFVCRVQGREHDSERILEEIKEFTNVGDNFDEPVKTYSDGMKARIKFAMSLAFEFDVYLSDEITSVGDTGFRRKAGERFRAMVGKAGLIMVSHSEGQLREFCDSGILIQDGNAYWHDDIDDALKAYDATLHK</sequence>
<dbReference type="PANTHER" id="PTHR46743:SF2">
    <property type="entry name" value="TEICHOIC ACIDS EXPORT ATP-BINDING PROTEIN TAGH"/>
    <property type="match status" value="1"/>
</dbReference>
<feature type="domain" description="ABC transporter" evidence="5">
    <location>
        <begin position="2"/>
        <end position="221"/>
    </location>
</feature>
<dbReference type="SMART" id="SM00382">
    <property type="entry name" value="AAA"/>
    <property type="match status" value="1"/>
</dbReference>
<dbReference type="InterPro" id="IPR015860">
    <property type="entry name" value="ABC_transpr_TagH-like"/>
</dbReference>
<proteinExistence type="inferred from homology"/>
<keyword evidence="2" id="KW-0813">Transport</keyword>
<dbReference type="PROSITE" id="PS50893">
    <property type="entry name" value="ABC_TRANSPORTER_2"/>
    <property type="match status" value="1"/>
</dbReference>
<dbReference type="Pfam" id="PF00005">
    <property type="entry name" value="ABC_tran"/>
    <property type="match status" value="1"/>
</dbReference>
<organism evidence="6 7">
    <name type="scientific">Sphingomicrobium clamense</name>
    <dbReference type="NCBI Taxonomy" id="2851013"/>
    <lineage>
        <taxon>Bacteria</taxon>
        <taxon>Pseudomonadati</taxon>
        <taxon>Pseudomonadota</taxon>
        <taxon>Alphaproteobacteria</taxon>
        <taxon>Sphingomonadales</taxon>
        <taxon>Sphingomonadaceae</taxon>
        <taxon>Sphingomicrobium</taxon>
    </lineage>
</organism>
<comment type="caution">
    <text evidence="6">The sequence shown here is derived from an EMBL/GenBank/DDBJ whole genome shotgun (WGS) entry which is preliminary data.</text>
</comment>
<reference evidence="6 7" key="1">
    <citation type="submission" date="2021-07" db="EMBL/GenBank/DDBJ databases">
        <title>The draft genome sequence of Sphingomicrobium sp. B8.</title>
        <authorList>
            <person name="Mu L."/>
        </authorList>
    </citation>
    <scope>NUCLEOTIDE SEQUENCE [LARGE SCALE GENOMIC DNA]</scope>
    <source>
        <strain evidence="6 7">B8</strain>
    </source>
</reference>
<dbReference type="Proteomes" id="UP000698028">
    <property type="component" value="Unassembled WGS sequence"/>
</dbReference>
<evidence type="ECO:0000259" key="5">
    <source>
        <dbReference type="PROSITE" id="PS50893"/>
    </source>
</evidence>
<dbReference type="InterPro" id="IPR050683">
    <property type="entry name" value="Bact_Polysacc_Export_ATP-bd"/>
</dbReference>
<evidence type="ECO:0000313" key="6">
    <source>
        <dbReference type="EMBL" id="MBW0143968.1"/>
    </source>
</evidence>
<dbReference type="InterPro" id="IPR003439">
    <property type="entry name" value="ABC_transporter-like_ATP-bd"/>
</dbReference>
<dbReference type="InterPro" id="IPR003593">
    <property type="entry name" value="AAA+_ATPase"/>
</dbReference>
<evidence type="ECO:0000256" key="4">
    <source>
        <dbReference type="ARBA" id="ARBA00022840"/>
    </source>
</evidence>
<name>A0ABS6V334_9SPHN</name>
<keyword evidence="7" id="KW-1185">Reference proteome</keyword>
<evidence type="ECO:0000313" key="7">
    <source>
        <dbReference type="Proteomes" id="UP000698028"/>
    </source>
</evidence>
<dbReference type="PANTHER" id="PTHR46743">
    <property type="entry name" value="TEICHOIC ACIDS EXPORT ATP-BINDING PROTEIN TAGH"/>
    <property type="match status" value="1"/>
</dbReference>
<dbReference type="RefSeq" id="WP_218632006.1">
    <property type="nucleotide sequence ID" value="NZ_JAHVAH010000001.1"/>
</dbReference>